<sequence length="369" mass="41715">MNTEQTRPPIDYGQLAEAIRGWGLALGFQAIGISDIDLRSDEARLDAWLADGRHGSMEWMARHGHKRSRPDELLPGTCRVISARMDYLPAPMADSWTVMADGTQAFVSRYALGRDYHKLLRKRLQQLADHIRERVGAFGYRAFVDSAPVMEKPLAQKAGLGWVGKHTNVLHEKTGSWFFLGELYTDLPLPVDEPGVDHCGSCRRCIDACPTGAITGPYRLDARKCISYLTIEHNGAIPERYRRAMGNRIYGCDDCQLVCPWNKFARYSEEQDFLPREGLDQAQLTQLFAWSEAEFLRRLEGSAIRRIGHERWLRNIAVALGNAPSEPGVQAALKARLDHPSALVREHVEWALEQHSRRLRSDNTDIKGD</sequence>
<name>A0ABU0W5V7_9GAMM</name>
<dbReference type="EMBL" id="JAVDDT010000003">
    <property type="protein sequence ID" value="MDQ2069397.1"/>
    <property type="molecule type" value="Genomic_DNA"/>
</dbReference>
<comment type="cofactor">
    <cofactor evidence="9">
        <name>cob(II)alamin</name>
        <dbReference type="ChEBI" id="CHEBI:16304"/>
    </cofactor>
</comment>
<feature type="binding site" evidence="9">
    <location>
        <position position="227"/>
    </location>
    <ligand>
        <name>cob(II)alamin</name>
        <dbReference type="ChEBI" id="CHEBI:16304"/>
    </ligand>
</feature>
<comment type="subcellular location">
    <subcellularLocation>
        <location evidence="9">Cytoplasm</location>
    </subcellularLocation>
</comment>
<evidence type="ECO:0000313" key="11">
    <source>
        <dbReference type="EMBL" id="MDQ2069397.1"/>
    </source>
</evidence>
<comment type="cofactor">
    <cofactor evidence="9">
        <name>[4Fe-4S] cluster</name>
        <dbReference type="ChEBI" id="CHEBI:49883"/>
    </cofactor>
    <text evidence="9">Binds 2 [4Fe-4S] clusters per monomer.</text>
</comment>
<dbReference type="Pfam" id="PF08331">
    <property type="entry name" value="QueG_DUF1730"/>
    <property type="match status" value="1"/>
</dbReference>
<reference evidence="11 12" key="1">
    <citation type="submission" date="2023-08" db="EMBL/GenBank/DDBJ databases">
        <title>Whole-genome sequencing of halo(alkali)philic microorganisms from hypersaline lakes.</title>
        <authorList>
            <person name="Sorokin D.Y."/>
            <person name="Abbas B."/>
            <person name="Merkel A.Y."/>
        </authorList>
    </citation>
    <scope>NUCLEOTIDE SEQUENCE [LARGE SCALE GENOMIC DNA]</scope>
    <source>
        <strain evidence="11 12">AB-CW4</strain>
    </source>
</reference>
<feature type="binding site" evidence="9">
    <location>
        <position position="255"/>
    </location>
    <ligand>
        <name>[4Fe-4S] cluster</name>
        <dbReference type="ChEBI" id="CHEBI:49883"/>
        <label>2</label>
    </ligand>
</feature>
<evidence type="ECO:0000259" key="10">
    <source>
        <dbReference type="PROSITE" id="PS51379"/>
    </source>
</evidence>
<comment type="caution">
    <text evidence="11">The sequence shown here is derived from an EMBL/GenBank/DDBJ whole genome shotgun (WGS) entry which is preliminary data.</text>
</comment>
<keyword evidence="12" id="KW-1185">Reference proteome</keyword>
<keyword evidence="3 9" id="KW-0819">tRNA processing</keyword>
<gene>
    <name evidence="9 11" type="primary">queG</name>
    <name evidence="11" type="ORF">RBH19_05905</name>
</gene>
<evidence type="ECO:0000256" key="9">
    <source>
        <dbReference type="HAMAP-Rule" id="MF_00916"/>
    </source>
</evidence>
<evidence type="ECO:0000256" key="2">
    <source>
        <dbReference type="ARBA" id="ARBA00022490"/>
    </source>
</evidence>
<feature type="binding site" evidence="9">
    <location>
        <position position="169"/>
    </location>
    <ligand>
        <name>cob(II)alamin</name>
        <dbReference type="ChEBI" id="CHEBI:16304"/>
    </ligand>
</feature>
<dbReference type="InterPro" id="IPR017896">
    <property type="entry name" value="4Fe4S_Fe-S-bd"/>
</dbReference>
<feature type="binding site" evidence="9">
    <location>
        <position position="67"/>
    </location>
    <ligand>
        <name>cob(II)alamin</name>
        <dbReference type="ChEBI" id="CHEBI:16304"/>
    </ligand>
</feature>
<dbReference type="HAMAP" id="MF_00916">
    <property type="entry name" value="QueG"/>
    <property type="match status" value="1"/>
</dbReference>
<feature type="binding site" evidence="9">
    <location>
        <position position="145"/>
    </location>
    <ligand>
        <name>cob(II)alamin</name>
        <dbReference type="ChEBI" id="CHEBI:16304"/>
    </ligand>
</feature>
<dbReference type="Pfam" id="PF13484">
    <property type="entry name" value="Fer4_16"/>
    <property type="match status" value="1"/>
</dbReference>
<keyword evidence="9" id="KW-0846">Cobalamin</keyword>
<keyword evidence="8 9" id="KW-0411">Iron-sulfur</keyword>
<evidence type="ECO:0000313" key="12">
    <source>
        <dbReference type="Proteomes" id="UP001239019"/>
    </source>
</evidence>
<proteinExistence type="inferred from homology"/>
<dbReference type="EC" id="1.17.99.6" evidence="9"/>
<keyword evidence="4 9" id="KW-0479">Metal-binding</keyword>
<dbReference type="PANTHER" id="PTHR30002">
    <property type="entry name" value="EPOXYQUEUOSINE REDUCTASE"/>
    <property type="match status" value="1"/>
</dbReference>
<organism evidence="11 12">
    <name type="scientific">Natronospira bacteriovora</name>
    <dbReference type="NCBI Taxonomy" id="3069753"/>
    <lineage>
        <taxon>Bacteria</taxon>
        <taxon>Pseudomonadati</taxon>
        <taxon>Pseudomonadota</taxon>
        <taxon>Gammaproteobacteria</taxon>
        <taxon>Natronospirales</taxon>
        <taxon>Natronospiraceae</taxon>
        <taxon>Natronospira</taxon>
    </lineage>
</organism>
<feature type="binding site" evidence="9">
    <location>
        <position position="252"/>
    </location>
    <ligand>
        <name>[4Fe-4S] cluster</name>
        <dbReference type="ChEBI" id="CHEBI:49883"/>
        <label>2</label>
    </ligand>
</feature>
<feature type="domain" description="4Fe-4S ferredoxin-type" evidence="10">
    <location>
        <begin position="187"/>
        <end position="219"/>
    </location>
</feature>
<evidence type="ECO:0000256" key="8">
    <source>
        <dbReference type="ARBA" id="ARBA00023014"/>
    </source>
</evidence>
<comment type="catalytic activity">
    <reaction evidence="9">
        <text>epoxyqueuosine(34) in tRNA + AH2 = queuosine(34) in tRNA + A + H2O</text>
        <dbReference type="Rhea" id="RHEA:32159"/>
        <dbReference type="Rhea" id="RHEA-COMP:18571"/>
        <dbReference type="Rhea" id="RHEA-COMP:18582"/>
        <dbReference type="ChEBI" id="CHEBI:13193"/>
        <dbReference type="ChEBI" id="CHEBI:15377"/>
        <dbReference type="ChEBI" id="CHEBI:17499"/>
        <dbReference type="ChEBI" id="CHEBI:194431"/>
        <dbReference type="ChEBI" id="CHEBI:194443"/>
        <dbReference type="EC" id="1.17.99.6"/>
    </reaction>
</comment>
<keyword evidence="9" id="KW-0170">Cobalt</keyword>
<feature type="binding site" evidence="9">
    <location>
        <position position="259"/>
    </location>
    <ligand>
        <name>[4Fe-4S] cluster</name>
        <dbReference type="ChEBI" id="CHEBI:49883"/>
        <label>1</label>
    </ligand>
</feature>
<evidence type="ECO:0000256" key="1">
    <source>
        <dbReference type="ARBA" id="ARBA00022485"/>
    </source>
</evidence>
<dbReference type="Gene3D" id="3.30.70.20">
    <property type="match status" value="1"/>
</dbReference>
<comment type="pathway">
    <text evidence="9">tRNA modification; tRNA-queuosine biosynthesis.</text>
</comment>
<keyword evidence="2 9" id="KW-0963">Cytoplasm</keyword>
<feature type="active site" description="Proton donor" evidence="9">
    <location>
        <position position="145"/>
    </location>
</feature>
<comment type="similarity">
    <text evidence="9">Belongs to the QueG family.</text>
</comment>
<comment type="function">
    <text evidence="9">Catalyzes the conversion of epoxyqueuosine (oQ) to queuosine (Q), which is a hypermodified base found in the wobble positions of tRNA(Asp), tRNA(Asn), tRNA(His) and tRNA(Tyr).</text>
</comment>
<comment type="subunit">
    <text evidence="9">Monomer.</text>
</comment>
<feature type="binding site" evidence="9">
    <location>
        <begin position="252"/>
        <end position="253"/>
    </location>
    <ligand>
        <name>cob(II)alamin</name>
        <dbReference type="ChEBI" id="CHEBI:16304"/>
    </ligand>
</feature>
<dbReference type="SUPFAM" id="SSF54862">
    <property type="entry name" value="4Fe-4S ferredoxins"/>
    <property type="match status" value="1"/>
</dbReference>
<dbReference type="InterPro" id="IPR004453">
    <property type="entry name" value="QueG"/>
</dbReference>
<keyword evidence="7 9" id="KW-0408">Iron</keyword>
<dbReference type="PROSITE" id="PS51379">
    <property type="entry name" value="4FE4S_FER_2"/>
    <property type="match status" value="1"/>
</dbReference>
<feature type="binding site" evidence="9">
    <location>
        <position position="180"/>
    </location>
    <ligand>
        <name>cob(II)alamin</name>
        <dbReference type="ChEBI" id="CHEBI:16304"/>
    </ligand>
</feature>
<dbReference type="NCBIfam" id="TIGR00276">
    <property type="entry name" value="tRNA epoxyqueuosine(34) reductase QueG"/>
    <property type="match status" value="1"/>
</dbReference>
<evidence type="ECO:0000256" key="4">
    <source>
        <dbReference type="ARBA" id="ARBA00022723"/>
    </source>
</evidence>
<protein>
    <recommendedName>
        <fullName evidence="9">Epoxyqueuosine reductase</fullName>
        <ecNumber evidence="9">1.17.99.6</ecNumber>
    </recommendedName>
    <alternativeName>
        <fullName evidence="9">Queuosine biosynthesis protein QueG</fullName>
    </alternativeName>
</protein>
<feature type="binding site" evidence="9">
    <location>
        <position position="209"/>
    </location>
    <ligand>
        <name>[4Fe-4S] cluster</name>
        <dbReference type="ChEBI" id="CHEBI:49883"/>
        <label>2</label>
    </ligand>
</feature>
<evidence type="ECO:0000256" key="5">
    <source>
        <dbReference type="ARBA" id="ARBA00022785"/>
    </source>
</evidence>
<accession>A0ABU0W5V7</accession>
<feature type="binding site" evidence="9">
    <location>
        <position position="205"/>
    </location>
    <ligand>
        <name>[4Fe-4S] cluster</name>
        <dbReference type="ChEBI" id="CHEBI:49883"/>
        <label>1</label>
    </ligand>
</feature>
<comment type="caution">
    <text evidence="9">Lacks conserved residue(s) required for the propagation of feature annotation.</text>
</comment>
<dbReference type="PROSITE" id="PS00198">
    <property type="entry name" value="4FE4S_FER_1"/>
    <property type="match status" value="1"/>
</dbReference>
<evidence type="ECO:0000256" key="7">
    <source>
        <dbReference type="ARBA" id="ARBA00023004"/>
    </source>
</evidence>
<dbReference type="RefSeq" id="WP_306727898.1">
    <property type="nucleotide sequence ID" value="NZ_JAVDDT010000003.1"/>
</dbReference>
<dbReference type="InterPro" id="IPR013542">
    <property type="entry name" value="QueG_DUF1730"/>
</dbReference>
<feature type="binding site" evidence="9">
    <location>
        <position position="225"/>
    </location>
    <ligand>
        <name>[4Fe-4S] cluster</name>
        <dbReference type="ChEBI" id="CHEBI:49883"/>
        <label>2</label>
    </ligand>
</feature>
<dbReference type="InterPro" id="IPR017900">
    <property type="entry name" value="4Fe4S_Fe_S_CS"/>
</dbReference>
<evidence type="ECO:0000256" key="6">
    <source>
        <dbReference type="ARBA" id="ARBA00023002"/>
    </source>
</evidence>
<dbReference type="PANTHER" id="PTHR30002:SF4">
    <property type="entry name" value="EPOXYQUEUOSINE REDUCTASE"/>
    <property type="match status" value="1"/>
</dbReference>
<dbReference type="Proteomes" id="UP001239019">
    <property type="component" value="Unassembled WGS sequence"/>
</dbReference>
<keyword evidence="5 9" id="KW-0671">Queuosine biosynthesis</keyword>
<keyword evidence="1 9" id="KW-0004">4Fe-4S</keyword>
<keyword evidence="6 9" id="KW-0560">Oxidoreductase</keyword>
<dbReference type="GO" id="GO:0052693">
    <property type="term" value="F:epoxyqueuosine reductase activity"/>
    <property type="evidence" value="ECO:0007669"/>
    <property type="project" value="UniProtKB-EC"/>
</dbReference>
<evidence type="ECO:0000256" key="3">
    <source>
        <dbReference type="ARBA" id="ARBA00022694"/>
    </source>
</evidence>
<feature type="binding site" evidence="9">
    <location>
        <position position="202"/>
    </location>
    <ligand>
        <name>[4Fe-4S] cluster</name>
        <dbReference type="ChEBI" id="CHEBI:49883"/>
        <label>1</label>
    </ligand>
</feature>
<feature type="binding site" evidence="9">
    <location>
        <position position="199"/>
    </location>
    <ligand>
        <name>[4Fe-4S] cluster</name>
        <dbReference type="ChEBI" id="CHEBI:49883"/>
        <label>1</label>
    </ligand>
</feature>